<dbReference type="InterPro" id="IPR050177">
    <property type="entry name" value="Lipid_A_modif_metabolic_enz"/>
</dbReference>
<feature type="domain" description="NAD-dependent epimerase/dehydratase" evidence="1">
    <location>
        <begin position="3"/>
        <end position="233"/>
    </location>
</feature>
<evidence type="ECO:0000313" key="2">
    <source>
        <dbReference type="EMBL" id="MBR0561717.1"/>
    </source>
</evidence>
<dbReference type="AlphaFoldDB" id="A0A8J7VRF5"/>
<evidence type="ECO:0000313" key="4">
    <source>
        <dbReference type="Proteomes" id="UP000675747"/>
    </source>
</evidence>
<dbReference type="PANTHER" id="PTHR43245:SF23">
    <property type="entry name" value="NAD(P)-BINDING DOMAIN-CONTAINING PROTEIN"/>
    <property type="match status" value="1"/>
</dbReference>
<comment type="caution">
    <text evidence="2">The sequence shown here is derived from an EMBL/GenBank/DDBJ whole genome shotgun (WGS) entry which is preliminary data.</text>
</comment>
<dbReference type="PANTHER" id="PTHR43245">
    <property type="entry name" value="BIFUNCTIONAL POLYMYXIN RESISTANCE PROTEIN ARNA"/>
    <property type="match status" value="1"/>
</dbReference>
<gene>
    <name evidence="3" type="ORF">KB893_000690</name>
    <name evidence="2" type="ORF">KB893_04165</name>
</gene>
<dbReference type="InterPro" id="IPR001509">
    <property type="entry name" value="Epimerase_deHydtase"/>
</dbReference>
<reference evidence="2" key="2">
    <citation type="submission" date="2021-04" db="EMBL/GenBank/DDBJ databases">
        <authorList>
            <person name="Karlyshev A.V."/>
        </authorList>
    </citation>
    <scope>NUCLEOTIDE SEQUENCE</scope>
    <source>
        <strain evidence="2">LMG 29479</strain>
    </source>
</reference>
<dbReference type="EMBL" id="JAGQFT020000001">
    <property type="protein sequence ID" value="MBS7455653.1"/>
    <property type="molecule type" value="Genomic_DNA"/>
</dbReference>
<dbReference type="Pfam" id="PF01370">
    <property type="entry name" value="Epimerase"/>
    <property type="match status" value="1"/>
</dbReference>
<proteinExistence type="predicted"/>
<dbReference type="Gene3D" id="3.40.50.720">
    <property type="entry name" value="NAD(P)-binding Rossmann-like Domain"/>
    <property type="match status" value="1"/>
</dbReference>
<dbReference type="SUPFAM" id="SSF51735">
    <property type="entry name" value="NAD(P)-binding Rossmann-fold domains"/>
    <property type="match status" value="1"/>
</dbReference>
<dbReference type="InterPro" id="IPR036291">
    <property type="entry name" value="NAD(P)-bd_dom_sf"/>
</dbReference>
<dbReference type="CDD" id="cd08946">
    <property type="entry name" value="SDR_e"/>
    <property type="match status" value="1"/>
</dbReference>
<evidence type="ECO:0000313" key="3">
    <source>
        <dbReference type="EMBL" id="MBS7455653.1"/>
    </source>
</evidence>
<evidence type="ECO:0000259" key="1">
    <source>
        <dbReference type="Pfam" id="PF01370"/>
    </source>
</evidence>
<accession>A0A8J7VRF5</accession>
<keyword evidence="4" id="KW-1185">Reference proteome</keyword>
<dbReference type="RefSeq" id="WP_211925683.1">
    <property type="nucleotide sequence ID" value="NZ_JAGQFT020000001.1"/>
</dbReference>
<reference evidence="3 4" key="1">
    <citation type="journal article" date="2021" name="Microbiol. Resour. Announc.">
        <title>Draft Genome Sequence of Coralloluteibacterium stylophorae LMG 29479T.</title>
        <authorList>
            <person name="Karlyshev A.V."/>
            <person name="Kudryashova E.B."/>
            <person name="Ariskina E.V."/>
            <person name="Conroy A.P."/>
            <person name="Abidueva E.Y."/>
        </authorList>
    </citation>
    <scope>NUCLEOTIDE SEQUENCE [LARGE SCALE GENOMIC DNA]</scope>
    <source>
        <strain evidence="3 4">LMG 29479</strain>
    </source>
</reference>
<name>A0A8J7VRF5_9GAMM</name>
<dbReference type="EMBL" id="JAGQFT010000019">
    <property type="protein sequence ID" value="MBR0561717.1"/>
    <property type="molecule type" value="Genomic_DNA"/>
</dbReference>
<protein>
    <submittedName>
        <fullName evidence="2">SDR family oxidoreductase</fullName>
    </submittedName>
</protein>
<organism evidence="2">
    <name type="scientific">Coralloluteibacterium stylophorae</name>
    <dbReference type="NCBI Taxonomy" id="1776034"/>
    <lineage>
        <taxon>Bacteria</taxon>
        <taxon>Pseudomonadati</taxon>
        <taxon>Pseudomonadota</taxon>
        <taxon>Gammaproteobacteria</taxon>
        <taxon>Lysobacterales</taxon>
        <taxon>Lysobacteraceae</taxon>
        <taxon>Coralloluteibacterium</taxon>
    </lineage>
</organism>
<dbReference type="Proteomes" id="UP000675747">
    <property type="component" value="Unassembled WGS sequence"/>
</dbReference>
<sequence length="349" mass="37861">MKIVVTGNMGYVGPVLVRHLRQRFPEAMLVGIDSGLFAHCLSADGFPERLLDLQIYADVRDISREMIEGADAVVHLAAVSNDPMGSRFEAVTEAINWRASVRVAELAAACGVGRFVFASSCSVYGFAEGGPRSEGDPLNPLTAYARSKIETEHALEALSAPDMVITALRFATACGFSDRTRLDLVLNDFVASAMATRRVDILSDGTPWRPLIHVADMARAIEWAITREAADGGRYLAVNAGADSWNYQVSELARGVAQAIAGVETTVNAAAPPDRRSYRVDFSLFQRLAPAHQPRIGLADAIAGLWRGLKAIGFDDPDFRTRSPYIRLRALDAQMQAGQLGEDLRWVAA</sequence>